<accession>D0WH46</accession>
<dbReference type="HOGENOM" id="CLU_000604_1_2_11"/>
<dbReference type="InterPro" id="IPR003439">
    <property type="entry name" value="ABC_transporter-like_ATP-bd"/>
</dbReference>
<dbReference type="SUPFAM" id="SSF52540">
    <property type="entry name" value="P-loop containing nucleoside triphosphate hydrolases"/>
    <property type="match status" value="1"/>
</dbReference>
<keyword evidence="6" id="KW-1185">Reference proteome</keyword>
<dbReference type="PROSITE" id="PS50893">
    <property type="entry name" value="ABC_TRANSPORTER_2"/>
    <property type="match status" value="1"/>
</dbReference>
<dbReference type="PANTHER" id="PTHR43582:SF2">
    <property type="entry name" value="LINEARMYCIN RESISTANCE ATP-BINDING PROTEIN LNRL"/>
    <property type="match status" value="1"/>
</dbReference>
<comment type="caution">
    <text evidence="5">The sequence shown here is derived from an EMBL/GenBank/DDBJ whole genome shotgun (WGS) entry which is preliminary data.</text>
</comment>
<dbReference type="SMART" id="SM00382">
    <property type="entry name" value="AAA"/>
    <property type="match status" value="1"/>
</dbReference>
<keyword evidence="2" id="KW-0547">Nucleotide-binding</keyword>
<keyword evidence="3 5" id="KW-0067">ATP-binding</keyword>
<dbReference type="PANTHER" id="PTHR43582">
    <property type="entry name" value="LINEARMYCIN RESISTANCE ATP-BINDING PROTEIN LNRL"/>
    <property type="match status" value="1"/>
</dbReference>
<keyword evidence="1" id="KW-0813">Transport</keyword>
<dbReference type="EMBL" id="ACUX02000007">
    <property type="protein sequence ID" value="EEZ61233.1"/>
    <property type="molecule type" value="Genomic_DNA"/>
</dbReference>
<evidence type="ECO:0000256" key="2">
    <source>
        <dbReference type="ARBA" id="ARBA00022741"/>
    </source>
</evidence>
<dbReference type="InterPro" id="IPR025302">
    <property type="entry name" value="DrrA1/2-like_C"/>
</dbReference>
<dbReference type="GO" id="GO:0016887">
    <property type="term" value="F:ATP hydrolysis activity"/>
    <property type="evidence" value="ECO:0007669"/>
    <property type="project" value="InterPro"/>
</dbReference>
<dbReference type="InterPro" id="IPR027417">
    <property type="entry name" value="P-loop_NTPase"/>
</dbReference>
<dbReference type="Pfam" id="PF13732">
    <property type="entry name" value="DrrA1-3_C"/>
    <property type="match status" value="1"/>
</dbReference>
<sequence length="326" mass="35996">MRIPIEKKGPCMERSIVQVRNLVKRYGELAAVDHLNFDIHPGEIFGLLGPNGSGKTTTINCILQLLRYDHGEIDLFGTRMNATDYESKRRIGIVPQDVAVFDELTVRENIDAFCALYVSDRAQRHRMVDDAIAFVGLEKFEKFRPKKLSGGLLRRLNIACGIAHKPELIFLDEPTVAVDPQSRNSILEGILRLNAEGATIVYTSHYMEEVEQICSRIMIMDHGTKVAEGTSDELKSMIGMGERIRIEAATLEDAALERLRGLACVRSVAFDGGIATVECSSGAHNLVDVLAVLADADAPYGRVTSEPPTLNDVFLEITGRALRDEA</sequence>
<reference evidence="5" key="1">
    <citation type="submission" date="2009-10" db="EMBL/GenBank/DDBJ databases">
        <authorList>
            <person name="Weinstock G."/>
            <person name="Sodergren E."/>
            <person name="Clifton S."/>
            <person name="Fulton L."/>
            <person name="Fulton B."/>
            <person name="Courtney L."/>
            <person name="Fronick C."/>
            <person name="Harrison M."/>
            <person name="Strong C."/>
            <person name="Farmer C."/>
            <person name="Delahaunty K."/>
            <person name="Markovic C."/>
            <person name="Hall O."/>
            <person name="Minx P."/>
            <person name="Tomlinson C."/>
            <person name="Mitreva M."/>
            <person name="Nelson J."/>
            <person name="Hou S."/>
            <person name="Wollam A."/>
            <person name="Pepin K.H."/>
            <person name="Johnson M."/>
            <person name="Bhonagiri V."/>
            <person name="Nash W.E."/>
            <person name="Warren W."/>
            <person name="Chinwalla A."/>
            <person name="Mardis E.R."/>
            <person name="Wilson R.K."/>
        </authorList>
    </citation>
    <scope>NUCLEOTIDE SEQUENCE [LARGE SCALE GENOMIC DNA]</scope>
    <source>
        <strain evidence="5">ATCC 700122</strain>
    </source>
</reference>
<evidence type="ECO:0000256" key="1">
    <source>
        <dbReference type="ARBA" id="ARBA00022448"/>
    </source>
</evidence>
<dbReference type="GO" id="GO:0005524">
    <property type="term" value="F:ATP binding"/>
    <property type="evidence" value="ECO:0007669"/>
    <property type="project" value="UniProtKB-KW"/>
</dbReference>
<evidence type="ECO:0000256" key="3">
    <source>
        <dbReference type="ARBA" id="ARBA00022840"/>
    </source>
</evidence>
<organism evidence="5 6">
    <name type="scientific">Slackia exigua (strain ATCC 700122 / DSM 15923 / CIP 105133 / JCM 11022 / KCTC 5966 / S-7)</name>
    <dbReference type="NCBI Taxonomy" id="649764"/>
    <lineage>
        <taxon>Bacteria</taxon>
        <taxon>Bacillati</taxon>
        <taxon>Actinomycetota</taxon>
        <taxon>Coriobacteriia</taxon>
        <taxon>Eggerthellales</taxon>
        <taxon>Eggerthellaceae</taxon>
        <taxon>Slackia</taxon>
    </lineage>
</organism>
<dbReference type="eggNOG" id="COG1131">
    <property type="taxonomic scope" value="Bacteria"/>
</dbReference>
<dbReference type="Pfam" id="PF00005">
    <property type="entry name" value="ABC_tran"/>
    <property type="match status" value="1"/>
</dbReference>
<name>D0WH46_SLAES</name>
<dbReference type="Proteomes" id="UP000006001">
    <property type="component" value="Unassembled WGS sequence"/>
</dbReference>
<evidence type="ECO:0000313" key="6">
    <source>
        <dbReference type="Proteomes" id="UP000006001"/>
    </source>
</evidence>
<dbReference type="AlphaFoldDB" id="D0WH46"/>
<dbReference type="CDD" id="cd03230">
    <property type="entry name" value="ABC_DR_subfamily_A"/>
    <property type="match status" value="1"/>
</dbReference>
<evidence type="ECO:0000313" key="5">
    <source>
        <dbReference type="EMBL" id="EEZ61233.1"/>
    </source>
</evidence>
<gene>
    <name evidence="5" type="ORF">HMPREF0762_01314</name>
</gene>
<protein>
    <submittedName>
        <fullName evidence="5">ABC transporter, ATP-binding protein</fullName>
    </submittedName>
</protein>
<dbReference type="Gene3D" id="3.40.50.300">
    <property type="entry name" value="P-loop containing nucleotide triphosphate hydrolases"/>
    <property type="match status" value="1"/>
</dbReference>
<dbReference type="InterPro" id="IPR003593">
    <property type="entry name" value="AAA+_ATPase"/>
</dbReference>
<dbReference type="STRING" id="649764.HMPREF0762_01314"/>
<proteinExistence type="predicted"/>
<evidence type="ECO:0000259" key="4">
    <source>
        <dbReference type="PROSITE" id="PS50893"/>
    </source>
</evidence>
<feature type="domain" description="ABC transporter" evidence="4">
    <location>
        <begin position="17"/>
        <end position="247"/>
    </location>
</feature>